<reference evidence="2" key="1">
    <citation type="submission" date="2021-02" db="EMBL/GenBank/DDBJ databases">
        <authorList>
            <person name="Nowell W R."/>
        </authorList>
    </citation>
    <scope>NUCLEOTIDE SEQUENCE</scope>
    <source>
        <strain evidence="2">Ploen Becks lab</strain>
    </source>
</reference>
<dbReference type="Proteomes" id="UP000663879">
    <property type="component" value="Unassembled WGS sequence"/>
</dbReference>
<keyword evidence="3" id="KW-1185">Reference proteome</keyword>
<proteinExistence type="predicted"/>
<dbReference type="AlphaFoldDB" id="A0A814KAT6"/>
<feature type="region of interest" description="Disordered" evidence="1">
    <location>
        <begin position="1"/>
        <end position="38"/>
    </location>
</feature>
<accession>A0A814KAT6</accession>
<feature type="compositionally biased region" description="Basic residues" evidence="1">
    <location>
        <begin position="1"/>
        <end position="10"/>
    </location>
</feature>
<evidence type="ECO:0000313" key="3">
    <source>
        <dbReference type="Proteomes" id="UP000663879"/>
    </source>
</evidence>
<name>A0A814KAT6_9BILA</name>
<comment type="caution">
    <text evidence="2">The sequence shown here is derived from an EMBL/GenBank/DDBJ whole genome shotgun (WGS) entry which is preliminary data.</text>
</comment>
<organism evidence="2 3">
    <name type="scientific">Brachionus calyciflorus</name>
    <dbReference type="NCBI Taxonomy" id="104777"/>
    <lineage>
        <taxon>Eukaryota</taxon>
        <taxon>Metazoa</taxon>
        <taxon>Spiralia</taxon>
        <taxon>Gnathifera</taxon>
        <taxon>Rotifera</taxon>
        <taxon>Eurotatoria</taxon>
        <taxon>Monogononta</taxon>
        <taxon>Pseudotrocha</taxon>
        <taxon>Ploima</taxon>
        <taxon>Brachionidae</taxon>
        <taxon>Brachionus</taxon>
    </lineage>
</organism>
<protein>
    <submittedName>
        <fullName evidence="2">Uncharacterized protein</fullName>
    </submittedName>
</protein>
<gene>
    <name evidence="2" type="ORF">OXX778_LOCUS18629</name>
</gene>
<dbReference type="EMBL" id="CAJNOC010005249">
    <property type="protein sequence ID" value="CAF1046885.1"/>
    <property type="molecule type" value="Genomic_DNA"/>
</dbReference>
<sequence length="89" mass="10079">MPSRQQKKSKLQAGLQHGDSSFSNPKKNERSIDSKLTPVINDSELTSYEADKMTAISVLSSDEERDFVSVNTIDVEDPLHIMKELIWEN</sequence>
<evidence type="ECO:0000313" key="2">
    <source>
        <dbReference type="EMBL" id="CAF1046885.1"/>
    </source>
</evidence>
<evidence type="ECO:0000256" key="1">
    <source>
        <dbReference type="SAM" id="MobiDB-lite"/>
    </source>
</evidence>